<dbReference type="EMBL" id="OQ709216">
    <property type="protein sequence ID" value="WGH21410.1"/>
    <property type="molecule type" value="Genomic_DNA"/>
</dbReference>
<accession>A0AA49ER05</accession>
<name>A0AA49ER05_9CAUD</name>
<dbReference type="Proteomes" id="UP001240749">
    <property type="component" value="Segment"/>
</dbReference>
<sequence>MNPNASYYDNDNAQEARMTAPNPFQFAILVGLNRTGKHVYAGTVPASVKARRRKAGKAAKAARKAAR</sequence>
<evidence type="ECO:0000313" key="1">
    <source>
        <dbReference type="EMBL" id="WGH21410.1"/>
    </source>
</evidence>
<evidence type="ECO:0000313" key="2">
    <source>
        <dbReference type="Proteomes" id="UP001240749"/>
    </source>
</evidence>
<gene>
    <name evidence="1" type="primary">61</name>
    <name evidence="1" type="ORF">SEA_EMOTION_61</name>
</gene>
<keyword evidence="2" id="KW-1185">Reference proteome</keyword>
<reference evidence="1" key="1">
    <citation type="submission" date="2023-03" db="EMBL/GenBank/DDBJ databases">
        <authorList>
            <person name="Barcik Weissman S.N."/>
            <person name="Chang S."/>
            <person name="Chen D.A."/>
            <person name="Chew B."/>
            <person name="De Jesus J.L."/>
            <person name="Han M.T."/>
            <person name="Hsu T.-Y."/>
            <person name="Rivera W."/>
            <person name="Vu T.L."/>
            <person name="Garza D.R."/>
            <person name="Stephenson J.C."/>
            <person name="Zorawik M."/>
            <person name="Reddi K."/>
            <person name="Freise A.C."/>
            <person name="Furlong K.P."/>
            <person name="Rudner A.D."/>
            <person name="Beyer A.R."/>
            <person name="Chong R.A."/>
            <person name="Edgington N.P."/>
            <person name="Garcia Costas A.M."/>
            <person name="Gibb B.P."/>
            <person name="Klyczek K.K."/>
            <person name="Swerdlow S.J."/>
            <person name="Russell D.A."/>
            <person name="Jacobs-Sera D."/>
            <person name="Hatfull G.F."/>
        </authorList>
    </citation>
    <scope>NUCLEOTIDE SEQUENCE</scope>
</reference>
<protein>
    <submittedName>
        <fullName evidence="1">Uncharacterized protein</fullName>
    </submittedName>
</protein>
<organism evidence="1 2">
    <name type="scientific">Arthrobacter phage Emotion</name>
    <dbReference type="NCBI Taxonomy" id="3038361"/>
    <lineage>
        <taxon>Viruses</taxon>
        <taxon>Duplodnaviria</taxon>
        <taxon>Heunggongvirae</taxon>
        <taxon>Uroviricota</taxon>
        <taxon>Caudoviricetes</taxon>
        <taxon>Casidaviridae</taxon>
        <taxon>Emotionvirus</taxon>
        <taxon>Emotionvirus emotion</taxon>
    </lineage>
</organism>
<proteinExistence type="predicted"/>